<gene>
    <name evidence="2" type="ORF">DYB34_002781</name>
</gene>
<dbReference type="AlphaFoldDB" id="A0A3R6WEV6"/>
<feature type="region of interest" description="Disordered" evidence="1">
    <location>
        <begin position="378"/>
        <end position="465"/>
    </location>
</feature>
<organism evidence="2 3">
    <name type="scientific">Aphanomyces astaci</name>
    <name type="common">Crayfish plague agent</name>
    <dbReference type="NCBI Taxonomy" id="112090"/>
    <lineage>
        <taxon>Eukaryota</taxon>
        <taxon>Sar</taxon>
        <taxon>Stramenopiles</taxon>
        <taxon>Oomycota</taxon>
        <taxon>Saprolegniomycetes</taxon>
        <taxon>Saprolegniales</taxon>
        <taxon>Verrucalvaceae</taxon>
        <taxon>Aphanomyces</taxon>
    </lineage>
</organism>
<dbReference type="Pfam" id="PF16294">
    <property type="entry name" value="RSB_motif"/>
    <property type="match status" value="1"/>
</dbReference>
<dbReference type="VEuPathDB" id="FungiDB:H257_10840"/>
<dbReference type="VEuPathDB" id="FungiDB:H257_10839"/>
<feature type="compositionally biased region" description="Basic residues" evidence="1">
    <location>
        <begin position="656"/>
        <end position="671"/>
    </location>
</feature>
<dbReference type="InterPro" id="IPR032552">
    <property type="entry name" value="RSB_motif"/>
</dbReference>
<proteinExistence type="predicted"/>
<feature type="region of interest" description="Disordered" evidence="1">
    <location>
        <begin position="29"/>
        <end position="49"/>
    </location>
</feature>
<feature type="compositionally biased region" description="Acidic residues" evidence="1">
    <location>
        <begin position="430"/>
        <end position="439"/>
    </location>
</feature>
<name>A0A3R6WEV6_APHAT</name>
<dbReference type="EMBL" id="QUTB01001182">
    <property type="protein sequence ID" value="RHY76431.1"/>
    <property type="molecule type" value="Genomic_DNA"/>
</dbReference>
<sequence length="684" mass="75203">MNGLGISKQILPAELDPYEERRLFASRMARTAQRTRPNHDERQPYGVKSVDNNLPLATYDIDHGGKAVSIHPLVPRPPISSKKHRFASTPAYKLGTFASVVKEPYAEVLCEQENCSHPEDMGPGTYRLRMHTLRIKNIQGEDYTFASHTVRFHTPRLNTIKESVATSTVKYGGMTSNADRLMSTAAMVHNMPGAPKLHSATTDALGPGTYKSSTQFAHKEESKAKAFTSLLPSEVHPLGHHTPIGRVNFTVQNQLPSWRRLNNAILGMDMSEEGAGGRTLPMRAICMSLSDYASCVDGVDFDYLVELIRSAVGPYVVDENGDPVTPLQLLPRPHSRSQVQDGVVTSDVIPSTATLAQAPFFLRPLSPDCLSPQSRIERVLGPGASLEPRPPARRRHPFDSNNQASPPPRRTRVGHVPPASFNLHTTIFSDESDDEDAQDDDMHNSTLSSVSSDLDTNDDTHHMMHASNGVRSLPHLVFPHLVALGFDAATTLSALQAHFHDLQTLETNGHDESADDDDDGTRSTCWRLWRWCKASWTATLGAQYEFGTSRPGTSFGCVVVVVNLPRVAAAGRAFDAVRQLLLVHLFSMVSNPLQVILPLGPPNATTMKGYSPVTADDLFCKTKAVPSLFYLPVSDDLVARRRANVERKKLGLIRPRPGRSSRRYRHRRRGGNRSSAGGAPLVQA</sequence>
<evidence type="ECO:0000313" key="2">
    <source>
        <dbReference type="EMBL" id="RHY76431.1"/>
    </source>
</evidence>
<comment type="caution">
    <text evidence="2">The sequence shown here is derived from an EMBL/GenBank/DDBJ whole genome shotgun (WGS) entry which is preliminary data.</text>
</comment>
<feature type="region of interest" description="Disordered" evidence="1">
    <location>
        <begin position="654"/>
        <end position="684"/>
    </location>
</feature>
<feature type="compositionally biased region" description="Low complexity" evidence="1">
    <location>
        <begin position="444"/>
        <end position="454"/>
    </location>
</feature>
<evidence type="ECO:0000256" key="1">
    <source>
        <dbReference type="SAM" id="MobiDB-lite"/>
    </source>
</evidence>
<dbReference type="Proteomes" id="UP000283543">
    <property type="component" value="Unassembled WGS sequence"/>
</dbReference>
<reference evidence="2 3" key="1">
    <citation type="submission" date="2018-08" db="EMBL/GenBank/DDBJ databases">
        <title>Aphanomyces genome sequencing and annotation.</title>
        <authorList>
            <person name="Minardi D."/>
            <person name="Oidtmann B."/>
            <person name="Van Der Giezen M."/>
            <person name="Studholme D.J."/>
        </authorList>
    </citation>
    <scope>NUCLEOTIDE SEQUENCE [LARGE SCALE GENOMIC DNA]</scope>
    <source>
        <strain evidence="2 3">Si</strain>
    </source>
</reference>
<protein>
    <submittedName>
        <fullName evidence="2">Uncharacterized protein</fullName>
    </submittedName>
</protein>
<accession>A0A3R6WEV6</accession>
<evidence type="ECO:0000313" key="3">
    <source>
        <dbReference type="Proteomes" id="UP000283543"/>
    </source>
</evidence>